<dbReference type="PATRIC" id="fig|1121318.3.peg.2891"/>
<evidence type="ECO:0000256" key="3">
    <source>
        <dbReference type="ARBA" id="ARBA00012128"/>
    </source>
</evidence>
<reference evidence="10" key="1">
    <citation type="submission" date="2015-08" db="EMBL/GenBank/DDBJ databases">
        <title>Genome sequence of the strict anaerobe Clostridium homopropionicum LuHBu1 (DSM 5847T).</title>
        <authorList>
            <person name="Poehlein A."/>
            <person name="Beck M."/>
            <person name="Schiel-Bengelsdorf B."/>
            <person name="Bengelsdorf F.R."/>
            <person name="Daniel R."/>
            <person name="Duerre P."/>
        </authorList>
    </citation>
    <scope>NUCLEOTIDE SEQUENCE [LARGE SCALE GENOMIC DNA]</scope>
    <source>
        <strain evidence="10">DSM 5847</strain>
    </source>
</reference>
<comment type="caution">
    <text evidence="9">The sequence shown here is derived from an EMBL/GenBank/DDBJ whole genome shotgun (WGS) entry which is preliminary data.</text>
</comment>
<accession>A0A0L6Z6K4</accession>
<evidence type="ECO:0000259" key="8">
    <source>
        <dbReference type="Pfam" id="PF01636"/>
    </source>
</evidence>
<evidence type="ECO:0000313" key="9">
    <source>
        <dbReference type="EMBL" id="KOA18599.1"/>
    </source>
</evidence>
<comment type="subunit">
    <text evidence="2">Homodimer.</text>
</comment>
<dbReference type="Gene3D" id="3.90.1200.10">
    <property type="match status" value="1"/>
</dbReference>
<dbReference type="EC" id="2.7.1.100" evidence="3"/>
<evidence type="ECO:0000313" key="10">
    <source>
        <dbReference type="Proteomes" id="UP000037043"/>
    </source>
</evidence>
<sequence length="407" mass="46667">MSNTDFTKEYFSMKEEHAIEYAKTVLKFFDESAELNCKEIGDGNLNYVFKVFDEKSGKSVIIKQAGPVARISDEFKLSPDRNRIESEILKIQGTLAPGLVPEVYKYDSIMNCCSMEDLSDHTILRTALLEHKEFPLLADHITTFLVNTLLLTTDVVMEHKEKKELVKTFINPELCEISEDLVYTEPFYDCERNDIFEATKAFAKELLWDDKKFILETAKLKFEFMTNAQCLIHGDLHSGSIFVAENSTKVIDPEFAFYGPAGYDIGNVVAHCIFALANGNATITEEKEKKEYISWLEETIANVIDMFKEKFNKVWEEKATERVAKYEGFKEYYLNGVLRDTAAVTGLELARRIIGLAHVKDITSIQDETKRAEAEKFCLNVAKELIMNRENMLEGKNYLELIEAFKK</sequence>
<dbReference type="PANTHER" id="PTHR34273">
    <property type="entry name" value="METHYLTHIORIBOSE KINASE"/>
    <property type="match status" value="1"/>
</dbReference>
<dbReference type="GO" id="GO:0009086">
    <property type="term" value="P:methionine biosynthetic process"/>
    <property type="evidence" value="ECO:0007669"/>
    <property type="project" value="InterPro"/>
</dbReference>
<name>A0A0L6Z6K4_9CLOT</name>
<dbReference type="EMBL" id="LHUR01000036">
    <property type="protein sequence ID" value="KOA18599.1"/>
    <property type="molecule type" value="Genomic_DNA"/>
</dbReference>
<dbReference type="NCBIfam" id="TIGR01767">
    <property type="entry name" value="MTRK"/>
    <property type="match status" value="1"/>
</dbReference>
<feature type="domain" description="Aminoglycoside phosphotransferase" evidence="8">
    <location>
        <begin position="226"/>
        <end position="271"/>
    </location>
</feature>
<evidence type="ECO:0000256" key="1">
    <source>
        <dbReference type="ARBA" id="ARBA00010165"/>
    </source>
</evidence>
<dbReference type="RefSeq" id="WP_052222355.1">
    <property type="nucleotide sequence ID" value="NZ_LHUR01000036.1"/>
</dbReference>
<dbReference type="Pfam" id="PF01636">
    <property type="entry name" value="APH"/>
    <property type="match status" value="1"/>
</dbReference>
<dbReference type="InterPro" id="IPR002575">
    <property type="entry name" value="Aminoglycoside_PTrfase"/>
</dbReference>
<dbReference type="Gene3D" id="3.30.200.20">
    <property type="entry name" value="Phosphorylase Kinase, domain 1"/>
    <property type="match status" value="1"/>
</dbReference>
<keyword evidence="7" id="KW-0067">ATP-binding</keyword>
<dbReference type="SUPFAM" id="SSF56112">
    <property type="entry name" value="Protein kinase-like (PK-like)"/>
    <property type="match status" value="1"/>
</dbReference>
<evidence type="ECO:0000256" key="7">
    <source>
        <dbReference type="ARBA" id="ARBA00022840"/>
    </source>
</evidence>
<dbReference type="AlphaFoldDB" id="A0A0L6Z6K4"/>
<evidence type="ECO:0000256" key="6">
    <source>
        <dbReference type="ARBA" id="ARBA00022777"/>
    </source>
</evidence>
<comment type="similarity">
    <text evidence="1">Belongs to the methylthioribose kinase family.</text>
</comment>
<keyword evidence="6 9" id="KW-0418">Kinase</keyword>
<proteinExistence type="inferred from homology"/>
<evidence type="ECO:0000256" key="5">
    <source>
        <dbReference type="ARBA" id="ARBA00022741"/>
    </source>
</evidence>
<evidence type="ECO:0000256" key="4">
    <source>
        <dbReference type="ARBA" id="ARBA00022679"/>
    </source>
</evidence>
<evidence type="ECO:0000256" key="2">
    <source>
        <dbReference type="ARBA" id="ARBA00011738"/>
    </source>
</evidence>
<keyword evidence="5" id="KW-0547">Nucleotide-binding</keyword>
<dbReference type="STRING" id="36844.SAMN04488501_11020"/>
<dbReference type="Proteomes" id="UP000037043">
    <property type="component" value="Unassembled WGS sequence"/>
</dbReference>
<organism evidence="9 10">
    <name type="scientific">Clostridium homopropionicum DSM 5847</name>
    <dbReference type="NCBI Taxonomy" id="1121318"/>
    <lineage>
        <taxon>Bacteria</taxon>
        <taxon>Bacillati</taxon>
        <taxon>Bacillota</taxon>
        <taxon>Clostridia</taxon>
        <taxon>Eubacteriales</taxon>
        <taxon>Clostridiaceae</taxon>
        <taxon>Clostridium</taxon>
    </lineage>
</organism>
<gene>
    <name evidence="9" type="primary">mtnK</name>
    <name evidence="9" type="ORF">CLHOM_28830</name>
</gene>
<protein>
    <recommendedName>
        <fullName evidence="3">S-methyl-5-thioribose kinase</fullName>
        <ecNumber evidence="3">2.7.1.100</ecNumber>
    </recommendedName>
</protein>
<dbReference type="InterPro" id="IPR009212">
    <property type="entry name" value="Methylthioribose_kinase"/>
</dbReference>
<keyword evidence="4 9" id="KW-0808">Transferase</keyword>
<dbReference type="PIRSF" id="PIRSF031134">
    <property type="entry name" value="MTRK"/>
    <property type="match status" value="1"/>
</dbReference>
<keyword evidence="10" id="KW-1185">Reference proteome</keyword>
<dbReference type="InterPro" id="IPR011009">
    <property type="entry name" value="Kinase-like_dom_sf"/>
</dbReference>
<dbReference type="GO" id="GO:0005524">
    <property type="term" value="F:ATP binding"/>
    <property type="evidence" value="ECO:0007669"/>
    <property type="project" value="UniProtKB-KW"/>
</dbReference>
<dbReference type="PANTHER" id="PTHR34273:SF2">
    <property type="entry name" value="METHYLTHIORIBOSE KINASE"/>
    <property type="match status" value="1"/>
</dbReference>
<dbReference type="GO" id="GO:0046522">
    <property type="term" value="F:S-methyl-5-thioribose kinase activity"/>
    <property type="evidence" value="ECO:0007669"/>
    <property type="project" value="UniProtKB-EC"/>
</dbReference>